<dbReference type="EMBL" id="BNCQ01000010">
    <property type="protein sequence ID" value="GIM02033.1"/>
    <property type="molecule type" value="Genomic_DNA"/>
</dbReference>
<protein>
    <submittedName>
        <fullName evidence="2">Uncharacterized protein</fullName>
    </submittedName>
</protein>
<dbReference type="Proteomes" id="UP000722791">
    <property type="component" value="Unassembled WGS sequence"/>
</dbReference>
<evidence type="ECO:0000313" key="3">
    <source>
        <dbReference type="Proteomes" id="UP000722791"/>
    </source>
</evidence>
<dbReference type="AlphaFoldDB" id="A0A8J4LMP5"/>
<feature type="region of interest" description="Disordered" evidence="1">
    <location>
        <begin position="1"/>
        <end position="22"/>
    </location>
</feature>
<comment type="caution">
    <text evidence="2">The sequence shown here is derived from an EMBL/GenBank/DDBJ whole genome shotgun (WGS) entry which is preliminary data.</text>
</comment>
<name>A0A8J4LMP5_9CHLO</name>
<evidence type="ECO:0000313" key="2">
    <source>
        <dbReference type="EMBL" id="GIM02033.1"/>
    </source>
</evidence>
<accession>A0A8J4LMP5</accession>
<proteinExistence type="predicted"/>
<sequence>MTPPRPRPSKIAIAISSPSSTHPAILRGDSGCGCLTLPAESSASGILPGTTSSPRIKQEPAPASAWVSVSQASSSVCRLISDGELPTKLAAEVGAPGGQVRGRRGSGRPFRAMVVAR</sequence>
<reference evidence="2" key="1">
    <citation type="journal article" date="2021" name="Proc. Natl. Acad. Sci. U.S.A.">
        <title>Three genomes in the algal genus Volvox reveal the fate of a haploid sex-determining region after a transition to homothallism.</title>
        <authorList>
            <person name="Yamamoto K."/>
            <person name="Hamaji T."/>
            <person name="Kawai-Toyooka H."/>
            <person name="Matsuzaki R."/>
            <person name="Takahashi F."/>
            <person name="Nishimura Y."/>
            <person name="Kawachi M."/>
            <person name="Noguchi H."/>
            <person name="Minakuchi Y."/>
            <person name="Umen J.G."/>
            <person name="Toyoda A."/>
            <person name="Nozaki H."/>
        </authorList>
    </citation>
    <scope>NUCLEOTIDE SEQUENCE</scope>
    <source>
        <strain evidence="2">NIES-3785</strain>
    </source>
</reference>
<evidence type="ECO:0000256" key="1">
    <source>
        <dbReference type="SAM" id="MobiDB-lite"/>
    </source>
</evidence>
<feature type="compositionally biased region" description="Low complexity" evidence="1">
    <location>
        <begin position="9"/>
        <end position="22"/>
    </location>
</feature>
<gene>
    <name evidence="2" type="ORF">Vretimale_6775</name>
</gene>
<organism evidence="2 3">
    <name type="scientific">Volvox reticuliferus</name>
    <dbReference type="NCBI Taxonomy" id="1737510"/>
    <lineage>
        <taxon>Eukaryota</taxon>
        <taxon>Viridiplantae</taxon>
        <taxon>Chlorophyta</taxon>
        <taxon>core chlorophytes</taxon>
        <taxon>Chlorophyceae</taxon>
        <taxon>CS clade</taxon>
        <taxon>Chlamydomonadales</taxon>
        <taxon>Volvocaceae</taxon>
        <taxon>Volvox</taxon>
    </lineage>
</organism>